<dbReference type="STRING" id="29367.CLPUN_44690"/>
<gene>
    <name evidence="1" type="ORF">CLPUN_44690</name>
</gene>
<dbReference type="Pfam" id="PF14107">
    <property type="entry name" value="DUF4280"/>
    <property type="match status" value="1"/>
</dbReference>
<evidence type="ECO:0008006" key="3">
    <source>
        <dbReference type="Google" id="ProtNLM"/>
    </source>
</evidence>
<dbReference type="Proteomes" id="UP000190890">
    <property type="component" value="Unassembled WGS sequence"/>
</dbReference>
<dbReference type="InterPro" id="IPR025460">
    <property type="entry name" value="DUF4280"/>
</dbReference>
<evidence type="ECO:0000313" key="1">
    <source>
        <dbReference type="EMBL" id="OOM73573.1"/>
    </source>
</evidence>
<protein>
    <recommendedName>
        <fullName evidence="3">DUF4280 domain-containing protein</fullName>
    </recommendedName>
</protein>
<name>A0A1S8T751_9CLOT</name>
<proteinExistence type="predicted"/>
<organism evidence="1 2">
    <name type="scientific">Clostridium puniceum</name>
    <dbReference type="NCBI Taxonomy" id="29367"/>
    <lineage>
        <taxon>Bacteria</taxon>
        <taxon>Bacillati</taxon>
        <taxon>Bacillota</taxon>
        <taxon>Clostridia</taxon>
        <taxon>Eubacteriales</taxon>
        <taxon>Clostridiaceae</taxon>
        <taxon>Clostridium</taxon>
    </lineage>
</organism>
<dbReference type="AlphaFoldDB" id="A0A1S8T751"/>
<evidence type="ECO:0000313" key="2">
    <source>
        <dbReference type="Proteomes" id="UP000190890"/>
    </source>
</evidence>
<dbReference type="EMBL" id="LZZM01000213">
    <property type="protein sequence ID" value="OOM73573.1"/>
    <property type="molecule type" value="Genomic_DNA"/>
</dbReference>
<keyword evidence="2" id="KW-1185">Reference proteome</keyword>
<accession>A0A1S8T751</accession>
<sequence length="110" mass="11557">MPDGVCYVVRGAKMKCSKGSKSVKINLPASHGSYVNGKPIMVKTDRAVGANIGSFGVCKCTMKPCSAAILSDWMMVQENTIIDGKPALTTKSVLVCAKGGQIKFVSDGQD</sequence>
<reference evidence="1 2" key="1">
    <citation type="submission" date="2016-05" db="EMBL/GenBank/DDBJ databases">
        <title>Microbial solvent formation.</title>
        <authorList>
            <person name="Poehlein A."/>
            <person name="Montoya Solano J.D."/>
            <person name="Flitsch S."/>
            <person name="Krabben P."/>
            <person name="Duerre P."/>
            <person name="Daniel R."/>
        </authorList>
    </citation>
    <scope>NUCLEOTIDE SEQUENCE [LARGE SCALE GENOMIC DNA]</scope>
    <source>
        <strain evidence="1 2">DSM 2619</strain>
    </source>
</reference>
<comment type="caution">
    <text evidence="1">The sequence shown here is derived from an EMBL/GenBank/DDBJ whole genome shotgun (WGS) entry which is preliminary data.</text>
</comment>